<comment type="similarity">
    <text evidence="1 2">Belongs to the small heat shock protein (HSP20) family.</text>
</comment>
<dbReference type="Pfam" id="PF00011">
    <property type="entry name" value="HSP20"/>
    <property type="match status" value="1"/>
</dbReference>
<feature type="domain" description="SHSP" evidence="3">
    <location>
        <begin position="22"/>
        <end position="135"/>
    </location>
</feature>
<dbReference type="SUPFAM" id="SSF49764">
    <property type="entry name" value="HSP20-like chaperones"/>
    <property type="match status" value="1"/>
</dbReference>
<protein>
    <submittedName>
        <fullName evidence="4">Hsp20/alpha crystallin family protein</fullName>
    </submittedName>
</protein>
<dbReference type="KEGG" id="slom:PXH66_11745"/>
<dbReference type="Proteomes" id="UP001218638">
    <property type="component" value="Chromosome"/>
</dbReference>
<reference evidence="4" key="1">
    <citation type="submission" date="2023-03" db="EMBL/GenBank/DDBJ databases">
        <title>Lomoglobus Profundus gen. nov., sp. nov., a novel member of the phylum Verrucomicrobia, isolated from deep-marine sediment of South China Sea.</title>
        <authorList>
            <person name="Ahmad T."/>
            <person name="Ishaq S.E."/>
            <person name="Wang F."/>
        </authorList>
    </citation>
    <scope>NUCLEOTIDE SEQUENCE</scope>
    <source>
        <strain evidence="4">LMO-M01</strain>
    </source>
</reference>
<evidence type="ECO:0000256" key="2">
    <source>
        <dbReference type="RuleBase" id="RU003616"/>
    </source>
</evidence>
<dbReference type="EMBL" id="CP119075">
    <property type="protein sequence ID" value="WED63006.1"/>
    <property type="molecule type" value="Genomic_DNA"/>
</dbReference>
<dbReference type="CDD" id="cd06464">
    <property type="entry name" value="ACD_sHsps-like"/>
    <property type="match status" value="1"/>
</dbReference>
<gene>
    <name evidence="4" type="ORF">PXH66_11745</name>
</gene>
<evidence type="ECO:0000313" key="4">
    <source>
        <dbReference type="EMBL" id="WED63006.1"/>
    </source>
</evidence>
<dbReference type="RefSeq" id="WP_330931680.1">
    <property type="nucleotide sequence ID" value="NZ_CP119075.1"/>
</dbReference>
<proteinExistence type="inferred from homology"/>
<name>A0AAF0CM99_9BACT</name>
<dbReference type="InterPro" id="IPR008978">
    <property type="entry name" value="HSP20-like_chaperone"/>
</dbReference>
<dbReference type="InterPro" id="IPR002068">
    <property type="entry name" value="A-crystallin/Hsp20_dom"/>
</dbReference>
<evidence type="ECO:0000259" key="3">
    <source>
        <dbReference type="PROSITE" id="PS01031"/>
    </source>
</evidence>
<dbReference type="Gene3D" id="2.60.40.790">
    <property type="match status" value="1"/>
</dbReference>
<evidence type="ECO:0000256" key="1">
    <source>
        <dbReference type="PROSITE-ProRule" id="PRU00285"/>
    </source>
</evidence>
<keyword evidence="5" id="KW-1185">Reference proteome</keyword>
<accession>A0AAF0CM99</accession>
<dbReference type="PROSITE" id="PS01031">
    <property type="entry name" value="SHSP"/>
    <property type="match status" value="1"/>
</dbReference>
<organism evidence="4 5">
    <name type="scientific">Synoicihabitans lomoniglobus</name>
    <dbReference type="NCBI Taxonomy" id="2909285"/>
    <lineage>
        <taxon>Bacteria</taxon>
        <taxon>Pseudomonadati</taxon>
        <taxon>Verrucomicrobiota</taxon>
        <taxon>Opitutia</taxon>
        <taxon>Opitutales</taxon>
        <taxon>Opitutaceae</taxon>
        <taxon>Synoicihabitans</taxon>
    </lineage>
</organism>
<dbReference type="AlphaFoldDB" id="A0AAF0CM99"/>
<sequence>MNNIALPTKSAAKSRLPESVPCNGSFCTPHFDCETLPDALRLVVFLPEVHPRAVEIATRGTDLTVSARKAHHVRANWKSMHLEGVQRDYLLNLRLGRSLDFTALQAELRDGALTLTIPKRHGGVTGFRPESNLVA</sequence>
<evidence type="ECO:0000313" key="5">
    <source>
        <dbReference type="Proteomes" id="UP001218638"/>
    </source>
</evidence>